<keyword evidence="2" id="KW-1185">Reference proteome</keyword>
<dbReference type="OrthoDB" id="3574377at2"/>
<dbReference type="AlphaFoldDB" id="A0A1I4THC1"/>
<proteinExistence type="predicted"/>
<dbReference type="STRING" id="260086.SAMN05216207_1002288"/>
<protein>
    <submittedName>
        <fullName evidence="1">Uncharacterized protein</fullName>
    </submittedName>
</protein>
<name>A0A1I4THC1_PSUAM</name>
<sequence length="174" mass="18756">MARRKAEGGRGDGAADIEDAYRLVSDVLEGAVRETLAAPGPDPARFAVAQLTAVDQDVPEDATPPGWSLAFLVLADWYDAARTALVEHDDPAERALAWIAAHVGKRFAARARYTVTPLVDPENARETSHYVEALGEDFLATMVWTVAGLVAEFPADDPDEIWPRTGADRARTGS</sequence>
<accession>A0A1I4THC1</accession>
<organism evidence="1 2">
    <name type="scientific">Pseudonocardia ammonioxydans</name>
    <dbReference type="NCBI Taxonomy" id="260086"/>
    <lineage>
        <taxon>Bacteria</taxon>
        <taxon>Bacillati</taxon>
        <taxon>Actinomycetota</taxon>
        <taxon>Actinomycetes</taxon>
        <taxon>Pseudonocardiales</taxon>
        <taxon>Pseudonocardiaceae</taxon>
        <taxon>Pseudonocardia</taxon>
    </lineage>
</organism>
<evidence type="ECO:0000313" key="1">
    <source>
        <dbReference type="EMBL" id="SFM75967.1"/>
    </source>
</evidence>
<gene>
    <name evidence="1" type="ORF">SAMN05216207_1002288</name>
</gene>
<evidence type="ECO:0000313" key="2">
    <source>
        <dbReference type="Proteomes" id="UP000199614"/>
    </source>
</evidence>
<dbReference type="EMBL" id="FOUY01000002">
    <property type="protein sequence ID" value="SFM75967.1"/>
    <property type="molecule type" value="Genomic_DNA"/>
</dbReference>
<dbReference type="Proteomes" id="UP000199614">
    <property type="component" value="Unassembled WGS sequence"/>
</dbReference>
<reference evidence="1 2" key="1">
    <citation type="submission" date="2016-10" db="EMBL/GenBank/DDBJ databases">
        <authorList>
            <person name="de Groot N.N."/>
        </authorList>
    </citation>
    <scope>NUCLEOTIDE SEQUENCE [LARGE SCALE GENOMIC DNA]</scope>
    <source>
        <strain evidence="1 2">CGMCC 4.1877</strain>
    </source>
</reference>
<dbReference type="RefSeq" id="WP_093337267.1">
    <property type="nucleotide sequence ID" value="NZ_FOUY01000002.1"/>
</dbReference>